<feature type="compositionally biased region" description="Polar residues" evidence="6">
    <location>
        <begin position="351"/>
        <end position="368"/>
    </location>
</feature>
<dbReference type="SMART" id="SM00249">
    <property type="entry name" value="PHD"/>
    <property type="match status" value="1"/>
</dbReference>
<feature type="compositionally biased region" description="Polar residues" evidence="6">
    <location>
        <begin position="643"/>
        <end position="652"/>
    </location>
</feature>
<dbReference type="PANTHER" id="PTHR33304">
    <property type="match status" value="1"/>
</dbReference>
<dbReference type="Pfam" id="PF00628">
    <property type="entry name" value="PHD"/>
    <property type="match status" value="1"/>
</dbReference>
<evidence type="ECO:0000256" key="6">
    <source>
        <dbReference type="SAM" id="MobiDB-lite"/>
    </source>
</evidence>
<feature type="region of interest" description="Disordered" evidence="6">
    <location>
        <begin position="703"/>
        <end position="736"/>
    </location>
</feature>
<feature type="compositionally biased region" description="Basic and acidic residues" evidence="6">
    <location>
        <begin position="497"/>
        <end position="510"/>
    </location>
</feature>
<evidence type="ECO:0000256" key="5">
    <source>
        <dbReference type="ARBA" id="ARBA00023163"/>
    </source>
</evidence>
<feature type="compositionally biased region" description="Basic and acidic residues" evidence="6">
    <location>
        <begin position="472"/>
        <end position="483"/>
    </location>
</feature>
<feature type="region of interest" description="Disordered" evidence="6">
    <location>
        <begin position="1100"/>
        <end position="1121"/>
    </location>
</feature>
<evidence type="ECO:0000313" key="9">
    <source>
        <dbReference type="Proteomes" id="UP000734854"/>
    </source>
</evidence>
<reference evidence="8 9" key="1">
    <citation type="submission" date="2020-08" db="EMBL/GenBank/DDBJ databases">
        <title>Plant Genome Project.</title>
        <authorList>
            <person name="Zhang R.-G."/>
        </authorList>
    </citation>
    <scope>NUCLEOTIDE SEQUENCE [LARGE SCALE GENOMIC DNA]</scope>
    <source>
        <tissue evidence="8">Rhizome</tissue>
    </source>
</reference>
<dbReference type="InterPro" id="IPR001965">
    <property type="entry name" value="Znf_PHD"/>
</dbReference>
<name>A0A8J5BZP1_ZINOF</name>
<organism evidence="8 9">
    <name type="scientific">Zingiber officinale</name>
    <name type="common">Ginger</name>
    <name type="synonym">Amomum zingiber</name>
    <dbReference type="NCBI Taxonomy" id="94328"/>
    <lineage>
        <taxon>Eukaryota</taxon>
        <taxon>Viridiplantae</taxon>
        <taxon>Streptophyta</taxon>
        <taxon>Embryophyta</taxon>
        <taxon>Tracheophyta</taxon>
        <taxon>Spermatophyta</taxon>
        <taxon>Magnoliopsida</taxon>
        <taxon>Liliopsida</taxon>
        <taxon>Zingiberales</taxon>
        <taxon>Zingiberaceae</taxon>
        <taxon>Zingiber</taxon>
    </lineage>
</organism>
<dbReference type="GO" id="GO:0140566">
    <property type="term" value="F:histone reader activity"/>
    <property type="evidence" value="ECO:0007669"/>
    <property type="project" value="InterPro"/>
</dbReference>
<dbReference type="InterPro" id="IPR056280">
    <property type="entry name" value="AIPP2-like_SPOC"/>
</dbReference>
<dbReference type="InterPro" id="IPR013083">
    <property type="entry name" value="Znf_RING/FYVE/PHD"/>
</dbReference>
<dbReference type="AlphaFoldDB" id="A0A8J5BZP1"/>
<dbReference type="EMBL" id="JACMSC010000194">
    <property type="protein sequence ID" value="KAG6466161.1"/>
    <property type="molecule type" value="Genomic_DNA"/>
</dbReference>
<proteinExistence type="predicted"/>
<evidence type="ECO:0000256" key="4">
    <source>
        <dbReference type="ARBA" id="ARBA00023015"/>
    </source>
</evidence>
<comment type="caution">
    <text evidence="8">The sequence shown here is derived from an EMBL/GenBank/DDBJ whole genome shotgun (WGS) entry which is preliminary data.</text>
</comment>
<keyword evidence="5" id="KW-0804">Transcription</keyword>
<keyword evidence="9" id="KW-1185">Reference proteome</keyword>
<feature type="compositionally biased region" description="Polar residues" evidence="6">
    <location>
        <begin position="703"/>
        <end position="714"/>
    </location>
</feature>
<feature type="compositionally biased region" description="Polar residues" evidence="6">
    <location>
        <begin position="1100"/>
        <end position="1111"/>
    </location>
</feature>
<dbReference type="InterPro" id="IPR011011">
    <property type="entry name" value="Znf_FYVE_PHD"/>
</dbReference>
<feature type="domain" description="Zinc finger PHD-type" evidence="7">
    <location>
        <begin position="387"/>
        <end position="434"/>
    </location>
</feature>
<dbReference type="InterPro" id="IPR049914">
    <property type="entry name" value="PHD1-3/5-6"/>
</dbReference>
<feature type="region of interest" description="Disordered" evidence="6">
    <location>
        <begin position="610"/>
        <end position="629"/>
    </location>
</feature>
<keyword evidence="1" id="KW-0479">Metal-binding</keyword>
<dbReference type="Proteomes" id="UP000734854">
    <property type="component" value="Unassembled WGS sequence"/>
</dbReference>
<dbReference type="GO" id="GO:0034244">
    <property type="term" value="P:negative regulation of transcription elongation by RNA polymerase II"/>
    <property type="evidence" value="ECO:0007669"/>
    <property type="project" value="InterPro"/>
</dbReference>
<evidence type="ECO:0000256" key="2">
    <source>
        <dbReference type="ARBA" id="ARBA00022771"/>
    </source>
</evidence>
<evidence type="ECO:0000259" key="7">
    <source>
        <dbReference type="SMART" id="SM00249"/>
    </source>
</evidence>
<keyword evidence="2" id="KW-0863">Zinc-finger</keyword>
<dbReference type="GO" id="GO:0008270">
    <property type="term" value="F:zinc ion binding"/>
    <property type="evidence" value="ECO:0007669"/>
    <property type="project" value="UniProtKB-KW"/>
</dbReference>
<evidence type="ECO:0000256" key="3">
    <source>
        <dbReference type="ARBA" id="ARBA00022833"/>
    </source>
</evidence>
<dbReference type="Gene3D" id="3.30.40.10">
    <property type="entry name" value="Zinc/RING finger domain, C3HC4 (zinc finger)"/>
    <property type="match status" value="1"/>
</dbReference>
<keyword evidence="3" id="KW-0862">Zinc</keyword>
<feature type="region of interest" description="Disordered" evidence="6">
    <location>
        <begin position="326"/>
        <end position="381"/>
    </location>
</feature>
<evidence type="ECO:0000256" key="1">
    <source>
        <dbReference type="ARBA" id="ARBA00022723"/>
    </source>
</evidence>
<accession>A0A8J5BZP1</accession>
<feature type="region of interest" description="Disordered" evidence="6">
    <location>
        <begin position="444"/>
        <end position="529"/>
    </location>
</feature>
<feature type="region of interest" description="Disordered" evidence="6">
    <location>
        <begin position="643"/>
        <end position="670"/>
    </location>
</feature>
<evidence type="ECO:0000313" key="8">
    <source>
        <dbReference type="EMBL" id="KAG6466161.1"/>
    </source>
</evidence>
<dbReference type="InterPro" id="IPR019787">
    <property type="entry name" value="Znf_PHD-finger"/>
</dbReference>
<sequence length="1237" mass="136449">MGSNLEGGPFDNNASQEEEDTFAFVADSVVKSGEYHMPKKAVRTLSHSLSSDSGQDSSTENAEIKQTIIASVMHDSSVENAEHKQAIKASVVHDASENVVLNPEAILDAVEDSSFLQEQTNPAGCCLFSLDASKTSDLLDRRTCSIADEQHRRNCNMGNNSCNSGGQDSNNANHGHPEELKKKVMGCHFGLTDNSHIKNDEENIHKEAIDDCNNSGPEEGETNCKGNTTILMKSSTTYCSKDANSCHNTDGIKDPISSSNMSLKFQFSCSGSQNKDLSQCAMDDGNSPIMVKLFFGNDDGKKDISDGKVSNEDNVKSQPQLVSSEGIDKCLGTENGGNGFKTQEEVKSRGCNEQSDTSKSKRQMSQGLLQPDVEGEDSEETEEDVKVCDICGDEGQEELLAICSRCSDGAEHIYCMRIMLAKVPEGEWLCEECQLKETADKVTGKSKAQISRIESPPPEESNQNNEFSMENKAIDPDIRRDNEELANLLPSKRKRETMKVDSVSKEKVNEADGASTGTSIPSKPSQFSHENCKKAASDILKLFPTTCEKLEGISHRDSDAQSFNPESSKIQTPYEQMHGTLSKSISFNNSKVPKVKQLLNNVPWKQNFAKESNLTNKRSKGPSRGITKSASFRTESCCKTLSKTHALSTSHPEISRGVKQVEGGPMLGKRNSDYQFASPAVSAKSNLKIQSCDAELKRISDSRNLAGSKGSNDATGIANEGKKQPSANPSRTSGGTSVVRFYKNEEQKPFLPPPKFAMLRHRDDKTKDQTFINSKLAASIPNRCHKCNETGHPTQFCPVDKLRTTAMTAPSDQSLRAMDNRSIKQKNAFEISSWKLGTKRKSPEQYEEVLLGHADVNSEETTKTFAAVPRNMPSVESTMDVQDHKKSVVVPRSETDLDVANDLAAMPVIQNMSDQASIEIGLMRASVIPEINYIWQGAFEVSTSTRSLTVLDGFQAHLSSYVSPIALEVAGQLPCKVQLEEVPRLSSWPLQFCENNPKEDSIALFFFAKNIDSYENYYWKLMDNILKNDLALIGVVGPVELLIFPSNLLPENSQRWNNLFYLWGLFRGRQENSLGDLPGLNERSPVNSLNMKSARKDLSMQTGTEDCSSVEISDDTSPKVTRSDKLLRENSSKYSSCIDLQAIPISGNENEEQPLVEDIVHKNVPDDEEQTKQILWSHPAACSFRSRSHDTSVCVLRPESKIQIDIEQMASEMEKDIHSSVSSFLAIKHLPVPFNII</sequence>
<dbReference type="PANTHER" id="PTHR33304:SF61">
    <property type="entry name" value="RING_FYVE_PHD ZINC FINGER SUPERFAMILY PROTEIN"/>
    <property type="match status" value="1"/>
</dbReference>
<keyword evidence="4" id="KW-0805">Transcription regulation</keyword>
<dbReference type="Pfam" id="PF23121">
    <property type="entry name" value="SPOC_AIPP2"/>
    <property type="match status" value="1"/>
</dbReference>
<dbReference type="SUPFAM" id="SSF57903">
    <property type="entry name" value="FYVE/PHD zinc finger"/>
    <property type="match status" value="1"/>
</dbReference>
<feature type="compositionally biased region" description="Polar residues" evidence="6">
    <location>
        <begin position="515"/>
        <end position="529"/>
    </location>
</feature>
<protein>
    <recommendedName>
        <fullName evidence="7">Zinc finger PHD-type domain-containing protein</fullName>
    </recommendedName>
</protein>
<gene>
    <name evidence="8" type="ORF">ZIOFF_076049</name>
</gene>
<feature type="compositionally biased region" description="Polar residues" evidence="6">
    <location>
        <begin position="725"/>
        <end position="736"/>
    </location>
</feature>